<dbReference type="AlphaFoldDB" id="A0AA88YU96"/>
<gene>
    <name evidence="5" type="ORF">FSP39_018768</name>
</gene>
<organism evidence="5 6">
    <name type="scientific">Pinctada imbricata</name>
    <name type="common">Atlantic pearl-oyster</name>
    <name type="synonym">Pinctada martensii</name>
    <dbReference type="NCBI Taxonomy" id="66713"/>
    <lineage>
        <taxon>Eukaryota</taxon>
        <taxon>Metazoa</taxon>
        <taxon>Spiralia</taxon>
        <taxon>Lophotrochozoa</taxon>
        <taxon>Mollusca</taxon>
        <taxon>Bivalvia</taxon>
        <taxon>Autobranchia</taxon>
        <taxon>Pteriomorphia</taxon>
        <taxon>Pterioida</taxon>
        <taxon>Pterioidea</taxon>
        <taxon>Pteriidae</taxon>
        <taxon>Pinctada</taxon>
    </lineage>
</organism>
<proteinExistence type="inferred from homology"/>
<accession>A0AA88YU96</accession>
<dbReference type="GO" id="GO:0008170">
    <property type="term" value="F:N-methyltransferase activity"/>
    <property type="evidence" value="ECO:0007669"/>
    <property type="project" value="TreeGrafter"/>
</dbReference>
<evidence type="ECO:0000256" key="3">
    <source>
        <dbReference type="ARBA" id="ARBA00022679"/>
    </source>
</evidence>
<dbReference type="EMBL" id="VSWD01000002">
    <property type="protein sequence ID" value="KAK3107631.1"/>
    <property type="molecule type" value="Genomic_DNA"/>
</dbReference>
<dbReference type="GO" id="GO:0005829">
    <property type="term" value="C:cytosol"/>
    <property type="evidence" value="ECO:0007669"/>
    <property type="project" value="TreeGrafter"/>
</dbReference>
<dbReference type="SUPFAM" id="SSF53335">
    <property type="entry name" value="S-adenosyl-L-methionine-dependent methyltransferases"/>
    <property type="match status" value="1"/>
</dbReference>
<evidence type="ECO:0000256" key="1">
    <source>
        <dbReference type="ARBA" id="ARBA00007996"/>
    </source>
</evidence>
<reference evidence="5" key="1">
    <citation type="submission" date="2019-08" db="EMBL/GenBank/DDBJ databases">
        <title>The improved chromosome-level genome for the pearl oyster Pinctada fucata martensii using PacBio sequencing and Hi-C.</title>
        <authorList>
            <person name="Zheng Z."/>
        </authorList>
    </citation>
    <scope>NUCLEOTIDE SEQUENCE</scope>
    <source>
        <strain evidence="5">ZZ-2019</strain>
        <tissue evidence="5">Adductor muscle</tissue>
    </source>
</reference>
<keyword evidence="3" id="KW-0808">Transferase</keyword>
<dbReference type="Proteomes" id="UP001186944">
    <property type="component" value="Unassembled WGS sequence"/>
</dbReference>
<dbReference type="PANTHER" id="PTHR10867:SF17">
    <property type="entry name" value="NICOTINAMIDE N-METHYLTRANSFERASE"/>
    <property type="match status" value="1"/>
</dbReference>
<evidence type="ECO:0000313" key="6">
    <source>
        <dbReference type="Proteomes" id="UP001186944"/>
    </source>
</evidence>
<evidence type="ECO:0000256" key="2">
    <source>
        <dbReference type="ARBA" id="ARBA00022603"/>
    </source>
</evidence>
<keyword evidence="6" id="KW-1185">Reference proteome</keyword>
<dbReference type="InterPro" id="IPR000940">
    <property type="entry name" value="NNMT_TEMT_trans"/>
</dbReference>
<dbReference type="InterPro" id="IPR029063">
    <property type="entry name" value="SAM-dependent_MTases_sf"/>
</dbReference>
<comment type="caution">
    <text evidence="5">The sequence shown here is derived from an EMBL/GenBank/DDBJ whole genome shotgun (WGS) entry which is preliminary data.</text>
</comment>
<evidence type="ECO:0000256" key="4">
    <source>
        <dbReference type="ARBA" id="ARBA00022691"/>
    </source>
</evidence>
<evidence type="ECO:0000313" key="5">
    <source>
        <dbReference type="EMBL" id="KAK3107631.1"/>
    </source>
</evidence>
<name>A0AA88YU96_PINIB</name>
<dbReference type="PANTHER" id="PTHR10867">
    <property type="entry name" value="NNMT/PNMT/TEMT FAMILY MEMBER"/>
    <property type="match status" value="1"/>
</dbReference>
<keyword evidence="2" id="KW-0489">Methyltransferase</keyword>
<dbReference type="Gene3D" id="3.40.50.150">
    <property type="entry name" value="Vaccinia Virus protein VP39"/>
    <property type="match status" value="1"/>
</dbReference>
<comment type="similarity">
    <text evidence="1">Belongs to the class I-like SAM-binding methyltransferase superfamily. NNMT/PNMT/TEMT family.</text>
</comment>
<keyword evidence="4" id="KW-0949">S-adenosyl-L-methionine</keyword>
<protein>
    <submittedName>
        <fullName evidence="5">Uncharacterized protein</fullName>
    </submittedName>
</protein>
<dbReference type="Pfam" id="PF01234">
    <property type="entry name" value="NNMT_PNMT_TEMT"/>
    <property type="match status" value="1"/>
</dbReference>
<sequence>MEERTTTDYARNFDPEWFLSHYHCPVDDKDGMGQGLKSIQDTLHDLCSQDVRFGERLLDVGTGPTVHSVLRISREVRDIDLSDYTPGNIQILKDWKDGKRNEEMSLIQYEMKLVGDTRPVEEREQELRDKVKGIYAIDVTTGNVFIEHAPKNPSYDVITSLLCLEAVSDSREVYKKCLANVTRLVKEGGYIIMLGVLESTFYKVGSFRFPCAPITAEDVIAGVKANGFKVIKFTSLPTPGMEDNEFSDCKATFGILAQKST</sequence>
<dbReference type="PROSITE" id="PS51681">
    <property type="entry name" value="SAM_MT_NNMT_PNMT_TEMT"/>
    <property type="match status" value="1"/>
</dbReference>
<dbReference type="GO" id="GO:0032259">
    <property type="term" value="P:methylation"/>
    <property type="evidence" value="ECO:0007669"/>
    <property type="project" value="UniProtKB-KW"/>
</dbReference>